<organism evidence="1 2">
    <name type="scientific">Ferroacidibacillus organovorans</name>
    <dbReference type="NCBI Taxonomy" id="1765683"/>
    <lineage>
        <taxon>Bacteria</taxon>
        <taxon>Bacillati</taxon>
        <taxon>Bacillota</taxon>
        <taxon>Bacilli</taxon>
        <taxon>Bacillales</taxon>
        <taxon>Alicyclobacillaceae</taxon>
        <taxon>Ferroacidibacillus</taxon>
    </lineage>
</organism>
<dbReference type="AlphaFoldDB" id="A0A1V4EQR2"/>
<gene>
    <name evidence="1" type="ORF">B2M26_13145</name>
</gene>
<reference evidence="1 2" key="1">
    <citation type="submission" date="2017-02" db="EMBL/GenBank/DDBJ databases">
        <title>Draft genome of Acidibacillus ferrooxidans Huett2.</title>
        <authorList>
            <person name="Schopf S."/>
        </authorList>
    </citation>
    <scope>NUCLEOTIDE SEQUENCE [LARGE SCALE GENOMIC DNA]</scope>
    <source>
        <strain evidence="1 2">Huett2</strain>
    </source>
</reference>
<protein>
    <submittedName>
        <fullName evidence="1">Uncharacterized protein</fullName>
    </submittedName>
</protein>
<name>A0A1V4EQR2_9BACL</name>
<comment type="caution">
    <text evidence="1">The sequence shown here is derived from an EMBL/GenBank/DDBJ whole genome shotgun (WGS) entry which is preliminary data.</text>
</comment>
<accession>A0A1V4EQR2</accession>
<dbReference type="Proteomes" id="UP000190229">
    <property type="component" value="Unassembled WGS sequence"/>
</dbReference>
<evidence type="ECO:0000313" key="1">
    <source>
        <dbReference type="EMBL" id="OPG15094.1"/>
    </source>
</evidence>
<evidence type="ECO:0000313" key="2">
    <source>
        <dbReference type="Proteomes" id="UP000190229"/>
    </source>
</evidence>
<keyword evidence="2" id="KW-1185">Reference proteome</keyword>
<proteinExistence type="predicted"/>
<dbReference type="EMBL" id="MWPS01000043">
    <property type="protein sequence ID" value="OPG15094.1"/>
    <property type="molecule type" value="Genomic_DNA"/>
</dbReference>
<sequence>MPQTRRGQEGHLPQLFWHGQGLMRLCAEHPPDADLRRSSHSASREVAVRHSVFPVASKQKKGLGS</sequence>